<gene>
    <name evidence="1" type="ORF">SPARVUS_LOCUS4521695</name>
</gene>
<comment type="caution">
    <text evidence="1">The sequence shown here is derived from an EMBL/GenBank/DDBJ whole genome shotgun (WGS) entry which is preliminary data.</text>
</comment>
<dbReference type="InterPro" id="IPR019384">
    <property type="entry name" value="FHIP"/>
</dbReference>
<dbReference type="Proteomes" id="UP001162483">
    <property type="component" value="Unassembled WGS sequence"/>
</dbReference>
<accession>A0ABN9C850</accession>
<protein>
    <submittedName>
        <fullName evidence="1">Uncharacterized protein</fullName>
    </submittedName>
</protein>
<sequence>MPPEMASVRRFLCWLKFCNSLLQESHEIVAVSIANAITEVYLQGKLQDELLQVSELHILKSTALLTALLQHLNSPPLLHQQLLIFILGEEKGPERKSDRSPQLRSQLIQRCNHLSDEISLTTMRLFEEMFQSSDEMALNSLVLRNLENQHYLSGGSEESRVQDVESFEGTEELEEDPYFTDGLPDTGLQMMGRNQGRHGESMGAEQSMRSFLSLVPEEMKSSDSGFDSYLQDALVQHQSCCKLASNWNWPSAPQSLSTSPSGEEFYEGQFLQVLFDRLGGILDQVFCILLFLASTSLADISQLLFKDWCVLNHMRVLWCRSMGLIFNV</sequence>
<keyword evidence="2" id="KW-1185">Reference proteome</keyword>
<evidence type="ECO:0000313" key="2">
    <source>
        <dbReference type="Proteomes" id="UP001162483"/>
    </source>
</evidence>
<name>A0ABN9C850_9NEOB</name>
<dbReference type="EMBL" id="CATNWA010008476">
    <property type="protein sequence ID" value="CAI9556241.1"/>
    <property type="molecule type" value="Genomic_DNA"/>
</dbReference>
<dbReference type="PANTHER" id="PTHR21705:SF9">
    <property type="entry name" value="FHF COMPLEX SUBUNIT HOOK-INTERACTING PROTEIN 2B"/>
    <property type="match status" value="1"/>
</dbReference>
<dbReference type="Pfam" id="PF10257">
    <property type="entry name" value="RAI16-like"/>
    <property type="match status" value="1"/>
</dbReference>
<dbReference type="PANTHER" id="PTHR21705">
    <property type="entry name" value="RAI16 PROTEIN-RELATED"/>
    <property type="match status" value="1"/>
</dbReference>
<reference evidence="1" key="1">
    <citation type="submission" date="2023-05" db="EMBL/GenBank/DDBJ databases">
        <authorList>
            <person name="Stuckert A."/>
        </authorList>
    </citation>
    <scope>NUCLEOTIDE SEQUENCE</scope>
</reference>
<evidence type="ECO:0000313" key="1">
    <source>
        <dbReference type="EMBL" id="CAI9556241.1"/>
    </source>
</evidence>
<proteinExistence type="predicted"/>
<organism evidence="1 2">
    <name type="scientific">Staurois parvus</name>
    <dbReference type="NCBI Taxonomy" id="386267"/>
    <lineage>
        <taxon>Eukaryota</taxon>
        <taxon>Metazoa</taxon>
        <taxon>Chordata</taxon>
        <taxon>Craniata</taxon>
        <taxon>Vertebrata</taxon>
        <taxon>Euteleostomi</taxon>
        <taxon>Amphibia</taxon>
        <taxon>Batrachia</taxon>
        <taxon>Anura</taxon>
        <taxon>Neobatrachia</taxon>
        <taxon>Ranoidea</taxon>
        <taxon>Ranidae</taxon>
        <taxon>Staurois</taxon>
    </lineage>
</organism>